<dbReference type="AlphaFoldDB" id="A0A915D9K5"/>
<dbReference type="WBParaSite" id="jg17562">
    <property type="protein sequence ID" value="jg17562"/>
    <property type="gene ID" value="jg17562"/>
</dbReference>
<dbReference type="EC" id="1.3.1.20" evidence="3"/>
<evidence type="ECO:0000256" key="9">
    <source>
        <dbReference type="ARBA" id="ARBA00047423"/>
    </source>
</evidence>
<dbReference type="InterPro" id="IPR036291">
    <property type="entry name" value="NAD(P)-bd_dom_sf"/>
</dbReference>
<evidence type="ECO:0000256" key="7">
    <source>
        <dbReference type="ARBA" id="ARBA00042988"/>
    </source>
</evidence>
<evidence type="ECO:0000256" key="8">
    <source>
        <dbReference type="ARBA" id="ARBA00043025"/>
    </source>
</evidence>
<organism evidence="12 13">
    <name type="scientific">Ditylenchus dipsaci</name>
    <dbReference type="NCBI Taxonomy" id="166011"/>
    <lineage>
        <taxon>Eukaryota</taxon>
        <taxon>Metazoa</taxon>
        <taxon>Ecdysozoa</taxon>
        <taxon>Nematoda</taxon>
        <taxon>Chromadorea</taxon>
        <taxon>Rhabditida</taxon>
        <taxon>Tylenchina</taxon>
        <taxon>Tylenchomorpha</taxon>
        <taxon>Sphaerularioidea</taxon>
        <taxon>Anguinidae</taxon>
        <taxon>Anguininae</taxon>
        <taxon>Ditylenchus</taxon>
    </lineage>
</organism>
<dbReference type="GO" id="GO:0047837">
    <property type="term" value="F:D-xylose 1-dehydrogenase (NADP+) activity"/>
    <property type="evidence" value="ECO:0007669"/>
    <property type="project" value="UniProtKB-EC"/>
</dbReference>
<comment type="catalytic activity">
    <reaction evidence="10">
        <text>D-xylose + NADP(+) = D-xylono-1,5-lactone + NADPH + H(+)</text>
        <dbReference type="Rhea" id="RHEA:22000"/>
        <dbReference type="ChEBI" id="CHEBI:15378"/>
        <dbReference type="ChEBI" id="CHEBI:15867"/>
        <dbReference type="ChEBI" id="CHEBI:53455"/>
        <dbReference type="ChEBI" id="CHEBI:57783"/>
        <dbReference type="ChEBI" id="CHEBI:58349"/>
        <dbReference type="EC" id="1.1.1.179"/>
    </reaction>
</comment>
<sequence>MRQCKNPNIITAVATASSLERAQDFAQKLNLDSNVKVFGSYEELLSLPDVDIVYIGVQNQAHCEWVIKAAEKGKHILCEKPWP</sequence>
<dbReference type="GO" id="GO:0000166">
    <property type="term" value="F:nucleotide binding"/>
    <property type="evidence" value="ECO:0007669"/>
    <property type="project" value="InterPro"/>
</dbReference>
<evidence type="ECO:0000313" key="12">
    <source>
        <dbReference type="Proteomes" id="UP000887574"/>
    </source>
</evidence>
<dbReference type="PANTHER" id="PTHR22604">
    <property type="entry name" value="OXIDOREDUCTASES"/>
    <property type="match status" value="1"/>
</dbReference>
<dbReference type="GO" id="GO:0047115">
    <property type="term" value="F:trans-1,2-dihydrobenzene-1,2-diol dehydrogenase activity"/>
    <property type="evidence" value="ECO:0007669"/>
    <property type="project" value="UniProtKB-EC"/>
</dbReference>
<reference evidence="13" key="1">
    <citation type="submission" date="2022-11" db="UniProtKB">
        <authorList>
            <consortium name="WormBaseParasite"/>
        </authorList>
    </citation>
    <scope>IDENTIFICATION</scope>
</reference>
<dbReference type="Gene3D" id="3.40.50.720">
    <property type="entry name" value="NAD(P)-binding Rossmann-like Domain"/>
    <property type="match status" value="1"/>
</dbReference>
<name>A0A915D9K5_9BILA</name>
<proteinExistence type="inferred from homology"/>
<evidence type="ECO:0000256" key="3">
    <source>
        <dbReference type="ARBA" id="ARBA00038853"/>
    </source>
</evidence>
<evidence type="ECO:0000256" key="5">
    <source>
        <dbReference type="ARBA" id="ARBA00040603"/>
    </source>
</evidence>
<comment type="catalytic activity">
    <reaction evidence="9">
        <text>(1R,2R)-1,2-dihydrobenzene-1,2-diol + NADP(+) = catechol + NADPH + H(+)</text>
        <dbReference type="Rhea" id="RHEA:16729"/>
        <dbReference type="ChEBI" id="CHEBI:10702"/>
        <dbReference type="ChEBI" id="CHEBI:15378"/>
        <dbReference type="ChEBI" id="CHEBI:18135"/>
        <dbReference type="ChEBI" id="CHEBI:57783"/>
        <dbReference type="ChEBI" id="CHEBI:58349"/>
        <dbReference type="EC" id="1.3.1.20"/>
    </reaction>
</comment>
<dbReference type="Pfam" id="PF01408">
    <property type="entry name" value="GFO_IDH_MocA"/>
    <property type="match status" value="1"/>
</dbReference>
<evidence type="ECO:0000256" key="6">
    <source>
        <dbReference type="ARBA" id="ARBA00042926"/>
    </source>
</evidence>
<feature type="domain" description="Gfo/Idh/MocA-like oxidoreductase N-terminal" evidence="11">
    <location>
        <begin position="14"/>
        <end position="81"/>
    </location>
</feature>
<keyword evidence="2" id="KW-0560">Oxidoreductase</keyword>
<keyword evidence="12" id="KW-1185">Reference proteome</keyword>
<dbReference type="InterPro" id="IPR000683">
    <property type="entry name" value="Gfo/Idh/MocA-like_OxRdtase_N"/>
</dbReference>
<protein>
    <recommendedName>
        <fullName evidence="5">Trans-1,2-dihydrobenzene-1,2-diol dehydrogenase</fullName>
        <ecNumber evidence="4">1.1.1.179</ecNumber>
        <ecNumber evidence="3">1.3.1.20</ecNumber>
    </recommendedName>
    <alternativeName>
        <fullName evidence="8">D-xylose 1-dehydrogenase</fullName>
    </alternativeName>
    <alternativeName>
        <fullName evidence="7">D-xylose-NADP dehydrogenase</fullName>
    </alternativeName>
    <alternativeName>
        <fullName evidence="6">Dimeric dihydrodiol dehydrogenase</fullName>
    </alternativeName>
</protein>
<dbReference type="InterPro" id="IPR050984">
    <property type="entry name" value="Gfo/Idh/MocA_domain"/>
</dbReference>
<dbReference type="Proteomes" id="UP000887574">
    <property type="component" value="Unplaced"/>
</dbReference>
<evidence type="ECO:0000313" key="13">
    <source>
        <dbReference type="WBParaSite" id="jg17562"/>
    </source>
</evidence>
<evidence type="ECO:0000256" key="2">
    <source>
        <dbReference type="ARBA" id="ARBA00023002"/>
    </source>
</evidence>
<dbReference type="SUPFAM" id="SSF51735">
    <property type="entry name" value="NAD(P)-binding Rossmann-fold domains"/>
    <property type="match status" value="1"/>
</dbReference>
<evidence type="ECO:0000259" key="11">
    <source>
        <dbReference type="Pfam" id="PF01408"/>
    </source>
</evidence>
<evidence type="ECO:0000256" key="1">
    <source>
        <dbReference type="ARBA" id="ARBA00010928"/>
    </source>
</evidence>
<accession>A0A915D9K5</accession>
<evidence type="ECO:0000256" key="4">
    <source>
        <dbReference type="ARBA" id="ARBA00038984"/>
    </source>
</evidence>
<dbReference type="EC" id="1.1.1.179" evidence="4"/>
<evidence type="ECO:0000256" key="10">
    <source>
        <dbReference type="ARBA" id="ARBA00049233"/>
    </source>
</evidence>
<dbReference type="PANTHER" id="PTHR22604:SF105">
    <property type="entry name" value="TRANS-1,2-DIHYDROBENZENE-1,2-DIOL DEHYDROGENASE"/>
    <property type="match status" value="1"/>
</dbReference>
<comment type="similarity">
    <text evidence="1">Belongs to the Gfo/Idh/MocA family.</text>
</comment>